<dbReference type="Proteomes" id="UP000032068">
    <property type="component" value="Unassembled WGS sequence"/>
</dbReference>
<keyword evidence="1" id="KW-0175">Coiled coil</keyword>
<dbReference type="RefSeq" id="WP_042554680.1">
    <property type="nucleotide sequence ID" value="NZ_JXQW01000041.1"/>
</dbReference>
<proteinExistence type="predicted"/>
<gene>
    <name evidence="2" type="ORF">RU08_15170</name>
</gene>
<feature type="coiled-coil region" evidence="1">
    <location>
        <begin position="41"/>
        <end position="81"/>
    </location>
</feature>
<accession>A0A0D0IYS4</accession>
<dbReference type="AlphaFoldDB" id="A0A0D0IYS4"/>
<dbReference type="OrthoDB" id="6900838at2"/>
<comment type="caution">
    <text evidence="2">The sequence shown here is derived from an EMBL/GenBank/DDBJ whole genome shotgun (WGS) entry which is preliminary data.</text>
</comment>
<sequence>MPLSIDGMNIGQYSYRPVTSSGNGLQTNQLERVTPSAQRLNEAQERLLERQRLEQDRQEQLREAREQRIALQEEREERALQLRLEREDAANAFDEQLREQRLETLQEQRQDNLNPLSAENLARQRVQLETNPAVTNAYQVSPRLAEQAISTYRQTESPDFIGRSLVA</sequence>
<organism evidence="2 3">
    <name type="scientific">Pseudomonas fulva</name>
    <dbReference type="NCBI Taxonomy" id="47880"/>
    <lineage>
        <taxon>Bacteria</taxon>
        <taxon>Pseudomonadati</taxon>
        <taxon>Pseudomonadota</taxon>
        <taxon>Gammaproteobacteria</taxon>
        <taxon>Pseudomonadales</taxon>
        <taxon>Pseudomonadaceae</taxon>
        <taxon>Pseudomonas</taxon>
    </lineage>
</organism>
<dbReference type="EMBL" id="JXQW01000041">
    <property type="protein sequence ID" value="KIP98360.1"/>
    <property type="molecule type" value="Genomic_DNA"/>
</dbReference>
<protein>
    <submittedName>
        <fullName evidence="2">Uncharacterized protein</fullName>
    </submittedName>
</protein>
<reference evidence="2 3" key="1">
    <citation type="submission" date="2014-12" db="EMBL/GenBank/DDBJ databases">
        <title>16Stimator: statistical estimation of ribosomal gene copy numbers from draft genome assemblies.</title>
        <authorList>
            <person name="Perisin M.A."/>
            <person name="Vetter M."/>
            <person name="Gilbert J.A."/>
            <person name="Bergelson J."/>
        </authorList>
    </citation>
    <scope>NUCLEOTIDE SEQUENCE [LARGE SCALE GENOMIC DNA]</scope>
    <source>
        <strain evidence="2 3">MEJ086</strain>
    </source>
</reference>
<name>A0A0D0IYS4_9PSED</name>
<evidence type="ECO:0000256" key="1">
    <source>
        <dbReference type="SAM" id="Coils"/>
    </source>
</evidence>
<evidence type="ECO:0000313" key="2">
    <source>
        <dbReference type="EMBL" id="KIP98360.1"/>
    </source>
</evidence>
<evidence type="ECO:0000313" key="3">
    <source>
        <dbReference type="Proteomes" id="UP000032068"/>
    </source>
</evidence>